<comment type="caution">
    <text evidence="2">The sequence shown here is derived from an EMBL/GenBank/DDBJ whole genome shotgun (WGS) entry which is preliminary data.</text>
</comment>
<dbReference type="Proteomes" id="UP000739538">
    <property type="component" value="Unassembled WGS sequence"/>
</dbReference>
<feature type="compositionally biased region" description="Basic and acidic residues" evidence="1">
    <location>
        <begin position="66"/>
        <end position="82"/>
    </location>
</feature>
<proteinExistence type="predicted"/>
<organism evidence="2 3">
    <name type="scientific">Eiseniibacteriota bacterium</name>
    <dbReference type="NCBI Taxonomy" id="2212470"/>
    <lineage>
        <taxon>Bacteria</taxon>
        <taxon>Candidatus Eiseniibacteriota</taxon>
    </lineage>
</organism>
<evidence type="ECO:0008006" key="4">
    <source>
        <dbReference type="Google" id="ProtNLM"/>
    </source>
</evidence>
<protein>
    <recommendedName>
        <fullName evidence="4">DUF5683 domain-containing protein</fullName>
    </recommendedName>
</protein>
<reference evidence="2" key="2">
    <citation type="journal article" date="2021" name="Microbiome">
        <title>Successional dynamics and alternative stable states in a saline activated sludge microbial community over 9 years.</title>
        <authorList>
            <person name="Wang Y."/>
            <person name="Ye J."/>
            <person name="Ju F."/>
            <person name="Liu L."/>
            <person name="Boyd J.A."/>
            <person name="Deng Y."/>
            <person name="Parks D.H."/>
            <person name="Jiang X."/>
            <person name="Yin X."/>
            <person name="Woodcroft B.J."/>
            <person name="Tyson G.W."/>
            <person name="Hugenholtz P."/>
            <person name="Polz M.F."/>
            <person name="Zhang T."/>
        </authorList>
    </citation>
    <scope>NUCLEOTIDE SEQUENCE</scope>
    <source>
        <strain evidence="2">HKST-UBA02</strain>
    </source>
</reference>
<reference evidence="2" key="1">
    <citation type="submission" date="2020-04" db="EMBL/GenBank/DDBJ databases">
        <authorList>
            <person name="Zhang T."/>
        </authorList>
    </citation>
    <scope>NUCLEOTIDE SEQUENCE</scope>
    <source>
        <strain evidence="2">HKST-UBA02</strain>
    </source>
</reference>
<sequence length="203" mass="22644">MGSIPTRSRHLGSRVFRRRAGLPALLVLLWAIAVVGEAGVALAQSPSALEPSATEQSATEPSASESRAEERAESAEEQRSAAEADTTAWHRKPVATMFKSTLVPGWGQWSNGKHVKAGAFFLTEGYFFYRAARAAQKEWDLEDQGRDDEALSWNEERRDYTWWLLFVVILSMGDAYVDAHLRGFDAEFEPTETGGRAGFRWTF</sequence>
<evidence type="ECO:0000256" key="1">
    <source>
        <dbReference type="SAM" id="MobiDB-lite"/>
    </source>
</evidence>
<name>A0A956NEC8_UNCEI</name>
<accession>A0A956NEC8</accession>
<gene>
    <name evidence="2" type="ORF">KDA27_06245</name>
</gene>
<feature type="region of interest" description="Disordered" evidence="1">
    <location>
        <begin position="47"/>
        <end position="86"/>
    </location>
</feature>
<evidence type="ECO:0000313" key="2">
    <source>
        <dbReference type="EMBL" id="MCA9755384.1"/>
    </source>
</evidence>
<dbReference type="AlphaFoldDB" id="A0A956NEC8"/>
<dbReference type="EMBL" id="JAGQHS010000021">
    <property type="protein sequence ID" value="MCA9755384.1"/>
    <property type="molecule type" value="Genomic_DNA"/>
</dbReference>
<evidence type="ECO:0000313" key="3">
    <source>
        <dbReference type="Proteomes" id="UP000739538"/>
    </source>
</evidence>